<dbReference type="InterPro" id="IPR000073">
    <property type="entry name" value="AB_hydrolase_1"/>
</dbReference>
<feature type="binding site" evidence="8">
    <location>
        <position position="129"/>
    </location>
    <ligand>
        <name>Zn(2+)</name>
        <dbReference type="ChEBI" id="CHEBI:29105"/>
    </ligand>
</feature>
<dbReference type="SMART" id="SM00980">
    <property type="entry name" value="THAP"/>
    <property type="match status" value="1"/>
</dbReference>
<feature type="binding site" evidence="8">
    <location>
        <position position="86"/>
    </location>
    <ligand>
        <name>Zn(2+)</name>
        <dbReference type="ChEBI" id="CHEBI:29105"/>
    </ligand>
</feature>
<dbReference type="Proteomes" id="UP001652582">
    <property type="component" value="Chromosome 26"/>
</dbReference>
<dbReference type="PROSITE" id="PS00028">
    <property type="entry name" value="ZINC_FINGER_C2H2_1"/>
    <property type="match status" value="1"/>
</dbReference>
<keyword evidence="2 8" id="KW-0479">Metal-binding</keyword>
<dbReference type="InterPro" id="IPR029058">
    <property type="entry name" value="AB_hydrolase_fold"/>
</dbReference>
<protein>
    <submittedName>
        <fullName evidence="12">Uncharacterized protein LOC112052834 isoform X10</fullName>
    </submittedName>
</protein>
<dbReference type="PANTHER" id="PTHR43798:SF14">
    <property type="entry name" value="SERINE HYDROLASE-LIKE PROTEIN DDB_G0286239"/>
    <property type="match status" value="1"/>
</dbReference>
<evidence type="ECO:0000313" key="12">
    <source>
        <dbReference type="RefSeq" id="XP_052745871.1"/>
    </source>
</evidence>
<reference evidence="12" key="1">
    <citation type="submission" date="2025-08" db="UniProtKB">
        <authorList>
            <consortium name="RefSeq"/>
        </authorList>
    </citation>
    <scope>IDENTIFICATION</scope>
</reference>
<dbReference type="Gene3D" id="3.40.50.1820">
    <property type="entry name" value="alpha/beta hydrolase"/>
    <property type="match status" value="1"/>
</dbReference>
<evidence type="ECO:0000256" key="1">
    <source>
        <dbReference type="ARBA" id="ARBA00008645"/>
    </source>
</evidence>
<dbReference type="PROSITE" id="PS50950">
    <property type="entry name" value="ZF_THAP"/>
    <property type="match status" value="1"/>
</dbReference>
<dbReference type="InterPro" id="IPR012934">
    <property type="entry name" value="Znf_AD"/>
</dbReference>
<dbReference type="Gene3D" id="6.20.210.20">
    <property type="entry name" value="THAP domain"/>
    <property type="match status" value="1"/>
</dbReference>
<gene>
    <name evidence="12" type="primary">LOC112052834</name>
</gene>
<dbReference type="SUPFAM" id="SSF53474">
    <property type="entry name" value="alpha/beta-Hydrolases"/>
    <property type="match status" value="1"/>
</dbReference>
<keyword evidence="5 8" id="KW-0862">Zinc</keyword>
<evidence type="ECO:0000256" key="7">
    <source>
        <dbReference type="PROSITE-ProRule" id="PRU00309"/>
    </source>
</evidence>
<dbReference type="InterPro" id="IPR038441">
    <property type="entry name" value="THAP_Znf_sf"/>
</dbReference>
<feature type="binding site" evidence="8">
    <location>
        <position position="132"/>
    </location>
    <ligand>
        <name>Zn(2+)</name>
        <dbReference type="ChEBI" id="CHEBI:29105"/>
    </ligand>
</feature>
<proteinExistence type="inferred from homology"/>
<dbReference type="SUPFAM" id="SSF57716">
    <property type="entry name" value="Glucocorticoid receptor-like (DNA-binding domain)"/>
    <property type="match status" value="1"/>
</dbReference>
<dbReference type="InterPro" id="IPR013087">
    <property type="entry name" value="Znf_C2H2_type"/>
</dbReference>
<evidence type="ECO:0000259" key="10">
    <source>
        <dbReference type="PROSITE" id="PS51915"/>
    </source>
</evidence>
<dbReference type="Pfam" id="PF07776">
    <property type="entry name" value="zf-AD"/>
    <property type="match status" value="1"/>
</dbReference>
<evidence type="ECO:0000256" key="2">
    <source>
        <dbReference type="ARBA" id="ARBA00022723"/>
    </source>
</evidence>
<dbReference type="SMART" id="SM00868">
    <property type="entry name" value="zf-AD"/>
    <property type="match status" value="1"/>
</dbReference>
<evidence type="ECO:0000256" key="4">
    <source>
        <dbReference type="ARBA" id="ARBA00022801"/>
    </source>
</evidence>
<keyword evidence="6 7" id="KW-0238">DNA-binding</keyword>
<sequence>MQCCVPFCVNTDNASTSEGTGITFHELPGEENLHAAWLRALGTQDHHLPDPAVVCSQHFLDEDFYISKSCVRQIRSNAIPTTVQMCMICLDTDSKLSLMSKHKLEEAYEQLTGLSFQLCRGGNLKQTLCVLCAQRLINFSRFRDLCLRAHSLMTDLLAQDELITIKYIELMNCTTKPLKFNLTQTTLAADHYDLYIDHTDEEEQTAAEESVVGDVATAVVKTEDNSNDFISTDNYSNISIKLETCSPDKDINESLHAEAGASCTTVPVHVSETENFIKIESVTFGCTLCSEEFMRENEYYDHMSEHLKNAGDVCEPRAAVSRSGDSLVLQNKSVCNDAACDASQVCEPRAAVSRSGDSLVLQNKAAPGQRGDPPKSADFAQSIGLTWGDPSKSPVFLAPGRMEPCSAFRPLVLRLPRDFFYVAVDFPGNGFSDHFPKGLRFTTYDFVPTVVKVQEHFGWNRFAYVGHSLGAAVGKIFNMVYPGRLTRIVDLDPVPAYHIVVHSDMASWYALMYGEHYTDDAYRKHTGGKERAPLYSYQQAKEMFMKAQGLTEEAADCNLERLLEPVANGLYRLTYDQRMKSTFVLPYTADNLRAMYTQTDVPTLALLAQDVVAHRVYDHVPFVMDATAWPNGNYTYKVVPGNHDVHVNNPDTIANDVAKFLLEGTSNKSKL</sequence>
<dbReference type="GeneID" id="112052834"/>
<keyword evidence="11" id="KW-1185">Reference proteome</keyword>
<accession>A0ABM3M302</accession>
<feature type="domain" description="THAP-type" evidence="9">
    <location>
        <begin position="1"/>
        <end position="83"/>
    </location>
</feature>
<dbReference type="Pfam" id="PF00561">
    <property type="entry name" value="Abhydrolase_1"/>
    <property type="match status" value="1"/>
</dbReference>
<feature type="binding site" evidence="8">
    <location>
        <position position="89"/>
    </location>
    <ligand>
        <name>Zn(2+)</name>
        <dbReference type="ChEBI" id="CHEBI:29105"/>
    </ligand>
</feature>
<evidence type="ECO:0000256" key="3">
    <source>
        <dbReference type="ARBA" id="ARBA00022771"/>
    </source>
</evidence>
<dbReference type="InterPro" id="IPR050266">
    <property type="entry name" value="AB_hydrolase_sf"/>
</dbReference>
<dbReference type="PROSITE" id="PS51915">
    <property type="entry name" value="ZAD"/>
    <property type="match status" value="1"/>
</dbReference>
<evidence type="ECO:0000259" key="9">
    <source>
        <dbReference type="PROSITE" id="PS50950"/>
    </source>
</evidence>
<name>A0ABM3M302_BICAN</name>
<keyword evidence="3 7" id="KW-0863">Zinc-finger</keyword>
<organism evidence="11 12">
    <name type="scientific">Bicyclus anynana</name>
    <name type="common">Squinting bush brown butterfly</name>
    <dbReference type="NCBI Taxonomy" id="110368"/>
    <lineage>
        <taxon>Eukaryota</taxon>
        <taxon>Metazoa</taxon>
        <taxon>Ecdysozoa</taxon>
        <taxon>Arthropoda</taxon>
        <taxon>Hexapoda</taxon>
        <taxon>Insecta</taxon>
        <taxon>Pterygota</taxon>
        <taxon>Neoptera</taxon>
        <taxon>Endopterygota</taxon>
        <taxon>Lepidoptera</taxon>
        <taxon>Glossata</taxon>
        <taxon>Ditrysia</taxon>
        <taxon>Papilionoidea</taxon>
        <taxon>Nymphalidae</taxon>
        <taxon>Satyrinae</taxon>
        <taxon>Satyrini</taxon>
        <taxon>Mycalesina</taxon>
        <taxon>Bicyclus</taxon>
    </lineage>
</organism>
<dbReference type="InterPro" id="IPR006612">
    <property type="entry name" value="THAP_Znf"/>
</dbReference>
<dbReference type="RefSeq" id="XP_052745871.1">
    <property type="nucleotide sequence ID" value="XM_052889911.1"/>
</dbReference>
<evidence type="ECO:0000256" key="5">
    <source>
        <dbReference type="ARBA" id="ARBA00022833"/>
    </source>
</evidence>
<evidence type="ECO:0000256" key="8">
    <source>
        <dbReference type="PROSITE-ProRule" id="PRU01263"/>
    </source>
</evidence>
<evidence type="ECO:0000313" key="11">
    <source>
        <dbReference type="Proteomes" id="UP001652582"/>
    </source>
</evidence>
<dbReference type="Pfam" id="PF05485">
    <property type="entry name" value="THAP"/>
    <property type="match status" value="1"/>
</dbReference>
<dbReference type="PANTHER" id="PTHR43798">
    <property type="entry name" value="MONOACYLGLYCEROL LIPASE"/>
    <property type="match status" value="1"/>
</dbReference>
<comment type="similarity">
    <text evidence="1">Belongs to the AB hydrolase superfamily.</text>
</comment>
<evidence type="ECO:0000256" key="6">
    <source>
        <dbReference type="ARBA" id="ARBA00023125"/>
    </source>
</evidence>
<keyword evidence="4" id="KW-0378">Hydrolase</keyword>
<feature type="domain" description="ZAD" evidence="10">
    <location>
        <begin position="84"/>
        <end position="156"/>
    </location>
</feature>